<accession>A0A653E386</accession>
<sequence length="53" mass="6277">MREIQEHMSRINLVIFSILNGHSRKYGRFNSTLEFYTSISITCKQLDSKTIRL</sequence>
<proteinExistence type="predicted"/>
<organism evidence="1">
    <name type="scientific">Pseudomonas marincola</name>
    <dbReference type="NCBI Taxonomy" id="437900"/>
    <lineage>
        <taxon>Bacteria</taxon>
        <taxon>Pseudomonadati</taxon>
        <taxon>Pseudomonadota</taxon>
        <taxon>Gammaproteobacteria</taxon>
        <taxon>Pseudomonadales</taxon>
        <taxon>Pseudomonadaceae</taxon>
        <taxon>Pseudomonas</taxon>
    </lineage>
</organism>
<protein>
    <submittedName>
        <fullName evidence="1">Uncharacterized protein</fullName>
    </submittedName>
</protein>
<dbReference type="EMBL" id="LR215729">
    <property type="protein sequence ID" value="VEV97155.1"/>
    <property type="molecule type" value="Genomic_DNA"/>
</dbReference>
<reference evidence="1" key="1">
    <citation type="submission" date="2019-02" db="EMBL/GenBank/DDBJ databases">
        <authorList>
            <consortium name="Genoscope - CEA"/>
            <person name="William W."/>
        </authorList>
    </citation>
    <scope>NUCLEOTIDE SEQUENCE [LARGE SCALE GENOMIC DNA]</scope>
    <source>
        <strain evidence="1">YSy11</strain>
    </source>
</reference>
<dbReference type="AlphaFoldDB" id="A0A653E386"/>
<gene>
    <name evidence="1" type="ORF">PMYSY11_2109</name>
</gene>
<name>A0A653E386_9PSED</name>
<evidence type="ECO:0000313" key="1">
    <source>
        <dbReference type="EMBL" id="VEV97155.1"/>
    </source>
</evidence>